<dbReference type="SUPFAM" id="SSF48452">
    <property type="entry name" value="TPR-like"/>
    <property type="match status" value="1"/>
</dbReference>
<dbReference type="Gene3D" id="1.25.40.10">
    <property type="entry name" value="Tetratricopeptide repeat domain"/>
    <property type="match status" value="1"/>
</dbReference>
<evidence type="ECO:0000313" key="2">
    <source>
        <dbReference type="Proteomes" id="UP000377595"/>
    </source>
</evidence>
<dbReference type="Proteomes" id="UP000377595">
    <property type="component" value="Unassembled WGS sequence"/>
</dbReference>
<comment type="caution">
    <text evidence="1">The sequence shown here is derived from an EMBL/GenBank/DDBJ whole genome shotgun (WGS) entry which is preliminary data.</text>
</comment>
<dbReference type="InterPro" id="IPR019734">
    <property type="entry name" value="TPR_rpt"/>
</dbReference>
<reference evidence="1 2" key="1">
    <citation type="submission" date="2019-10" db="EMBL/GenBank/DDBJ databases">
        <title>Whole genome shotgun sequence of Acrocarpospora pleiomorpha NBRC 16267.</title>
        <authorList>
            <person name="Ichikawa N."/>
            <person name="Kimura A."/>
            <person name="Kitahashi Y."/>
            <person name="Komaki H."/>
            <person name="Oguchi A."/>
        </authorList>
    </citation>
    <scope>NUCLEOTIDE SEQUENCE [LARGE SCALE GENOMIC DNA]</scope>
    <source>
        <strain evidence="1 2">NBRC 16267</strain>
    </source>
</reference>
<proteinExistence type="predicted"/>
<dbReference type="AlphaFoldDB" id="A0A5M3Y0Z2"/>
<protein>
    <submittedName>
        <fullName evidence="1">Uncharacterized protein</fullName>
    </submittedName>
</protein>
<name>A0A5M3Y0Z2_9ACTN</name>
<dbReference type="InterPro" id="IPR011990">
    <property type="entry name" value="TPR-like_helical_dom_sf"/>
</dbReference>
<gene>
    <name evidence="1" type="ORF">Aple_097550</name>
</gene>
<dbReference type="EMBL" id="BLAF01000100">
    <property type="protein sequence ID" value="GES26856.1"/>
    <property type="molecule type" value="Genomic_DNA"/>
</dbReference>
<keyword evidence="2" id="KW-1185">Reference proteome</keyword>
<evidence type="ECO:0000313" key="1">
    <source>
        <dbReference type="EMBL" id="GES26856.1"/>
    </source>
</evidence>
<sequence>MGGPAEQLAYARFLARHGELDEAHAATQRAIDHYTSADSHLYSPPAAEAFAAQAGMLRRQGRNVDAIGRFEHALTLLIQRDPYAQKVRCRILDELGIAHQNIGDLVSARRTFQESLDLRRNSGNASDVCQSLVNLARLEVGMEDLETAASYADEVVSTLRGTPPTALHANAEVLVAQVRLRQGRPEDGVPYAERALSVNQQIASRRGEAISLYVLAQCCRAAGMRREAEGYARACLEVNRAMGDEKGEQRAQWILDHLDE</sequence>
<dbReference type="SMART" id="SM00028">
    <property type="entry name" value="TPR"/>
    <property type="match status" value="4"/>
</dbReference>
<dbReference type="Pfam" id="PF13424">
    <property type="entry name" value="TPR_12"/>
    <property type="match status" value="1"/>
</dbReference>
<organism evidence="1 2">
    <name type="scientific">Acrocarpospora pleiomorpha</name>
    <dbReference type="NCBI Taxonomy" id="90975"/>
    <lineage>
        <taxon>Bacteria</taxon>
        <taxon>Bacillati</taxon>
        <taxon>Actinomycetota</taxon>
        <taxon>Actinomycetes</taxon>
        <taxon>Streptosporangiales</taxon>
        <taxon>Streptosporangiaceae</taxon>
        <taxon>Acrocarpospora</taxon>
    </lineage>
</organism>
<accession>A0A5M3Y0Z2</accession>